<evidence type="ECO:0000256" key="9">
    <source>
        <dbReference type="ARBA" id="ARBA00048540"/>
    </source>
</evidence>
<sequence>MVPSPMSGRLSVLVLALVLVGSGSAGELERFEFIETHMGSSFKILLYSTDPATARRASRAAFDRIARLDAILSDYQVDSELSRLGVKAGGPAVAVGPELFDVLEKCKFYYEKTGGVLDPTIAPVGRLWRRAIRERKLPDPQKLAEARELVGADKMILDPVAKTVRLTKPGMKLDVGGIAKGIASQQAIDVLRAEGIDRALVGGAGDIVFSGPPPGADGWTIGVATLTPNTTEPEIYLALHDGAISTSGDAERYVVIDGRRYSHIINPVTGQAVEDRASVTVFALDGTTADALETSVYLLGPEKGLKLIDDTPGAAAIFTRETPEGVVRYESKRFKDLPRARPKS</sequence>
<dbReference type="Pfam" id="PF02424">
    <property type="entry name" value="ApbE"/>
    <property type="match status" value="1"/>
</dbReference>
<evidence type="ECO:0000313" key="13">
    <source>
        <dbReference type="Proteomes" id="UP000186309"/>
    </source>
</evidence>
<evidence type="ECO:0000256" key="8">
    <source>
        <dbReference type="ARBA" id="ARBA00031306"/>
    </source>
</evidence>
<dbReference type="InterPro" id="IPR024932">
    <property type="entry name" value="ApbE"/>
</dbReference>
<name>A0A1U7CV42_9BACT</name>
<reference evidence="13" key="1">
    <citation type="submission" date="2016-12" db="EMBL/GenBank/DDBJ databases">
        <title>Comparative genomics of four Isosphaeraceae planctomycetes: a common pool of plasmids and glycoside hydrolase genes.</title>
        <authorList>
            <person name="Ivanova A."/>
        </authorList>
    </citation>
    <scope>NUCLEOTIDE SEQUENCE [LARGE SCALE GENOMIC DNA]</scope>
    <source>
        <strain evidence="13">PX4</strain>
    </source>
</reference>
<keyword evidence="4 10" id="KW-0808">Transferase</keyword>
<feature type="binding site" evidence="11">
    <location>
        <position position="294"/>
    </location>
    <ligand>
        <name>Mg(2+)</name>
        <dbReference type="ChEBI" id="CHEBI:18420"/>
    </ligand>
</feature>
<keyword evidence="3 10" id="KW-0285">Flavoprotein</keyword>
<dbReference type="GO" id="GO:0046872">
    <property type="term" value="F:metal ion binding"/>
    <property type="evidence" value="ECO:0007669"/>
    <property type="project" value="UniProtKB-UniRule"/>
</dbReference>
<dbReference type="Gene3D" id="3.10.520.10">
    <property type="entry name" value="ApbE-like domains"/>
    <property type="match status" value="1"/>
</dbReference>
<dbReference type="EC" id="2.7.1.180" evidence="1 10"/>
<protein>
    <recommendedName>
        <fullName evidence="2 10">FAD:protein FMN transferase</fullName>
        <ecNumber evidence="1 10">2.7.1.180</ecNumber>
    </recommendedName>
    <alternativeName>
        <fullName evidence="8 10">Flavin transferase</fullName>
    </alternativeName>
</protein>
<feature type="binding site" evidence="11">
    <location>
        <position position="177"/>
    </location>
    <ligand>
        <name>Mg(2+)</name>
        <dbReference type="ChEBI" id="CHEBI:18420"/>
    </ligand>
</feature>
<dbReference type="PANTHER" id="PTHR30040">
    <property type="entry name" value="THIAMINE BIOSYNTHESIS LIPOPROTEIN APBE"/>
    <property type="match status" value="1"/>
</dbReference>
<dbReference type="PANTHER" id="PTHR30040:SF2">
    <property type="entry name" value="FAD:PROTEIN FMN TRANSFERASE"/>
    <property type="match status" value="1"/>
</dbReference>
<evidence type="ECO:0000256" key="5">
    <source>
        <dbReference type="ARBA" id="ARBA00022723"/>
    </source>
</evidence>
<dbReference type="PIRSF" id="PIRSF006268">
    <property type="entry name" value="ApbE"/>
    <property type="match status" value="1"/>
</dbReference>
<feature type="binding site" evidence="11">
    <location>
        <position position="290"/>
    </location>
    <ligand>
        <name>Mg(2+)</name>
        <dbReference type="ChEBI" id="CHEBI:18420"/>
    </ligand>
</feature>
<gene>
    <name evidence="12" type="primary">apbE_3</name>
    <name evidence="12" type="ORF">BSF38_04371</name>
</gene>
<proteinExistence type="inferred from homology"/>
<keyword evidence="7 10" id="KW-0460">Magnesium</keyword>
<keyword evidence="5 10" id="KW-0479">Metal-binding</keyword>
<evidence type="ECO:0000256" key="6">
    <source>
        <dbReference type="ARBA" id="ARBA00022827"/>
    </source>
</evidence>
<comment type="similarity">
    <text evidence="10">Belongs to the ApbE family.</text>
</comment>
<keyword evidence="13" id="KW-1185">Reference proteome</keyword>
<comment type="cofactor">
    <cofactor evidence="11">
        <name>Mg(2+)</name>
        <dbReference type="ChEBI" id="CHEBI:18420"/>
    </cofactor>
    <cofactor evidence="11">
        <name>Mn(2+)</name>
        <dbReference type="ChEBI" id="CHEBI:29035"/>
    </cofactor>
    <text evidence="11">Magnesium. Can also use manganese.</text>
</comment>
<evidence type="ECO:0000256" key="4">
    <source>
        <dbReference type="ARBA" id="ARBA00022679"/>
    </source>
</evidence>
<dbReference type="STRING" id="1387353.BSF38_04371"/>
<evidence type="ECO:0000313" key="12">
    <source>
        <dbReference type="EMBL" id="APW62817.1"/>
    </source>
</evidence>
<keyword evidence="6 10" id="KW-0274">FAD</keyword>
<evidence type="ECO:0000256" key="10">
    <source>
        <dbReference type="PIRNR" id="PIRNR006268"/>
    </source>
</evidence>
<organism evidence="12 13">
    <name type="scientific">Paludisphaera borealis</name>
    <dbReference type="NCBI Taxonomy" id="1387353"/>
    <lineage>
        <taxon>Bacteria</taxon>
        <taxon>Pseudomonadati</taxon>
        <taxon>Planctomycetota</taxon>
        <taxon>Planctomycetia</taxon>
        <taxon>Isosphaerales</taxon>
        <taxon>Isosphaeraceae</taxon>
        <taxon>Paludisphaera</taxon>
    </lineage>
</organism>
<evidence type="ECO:0000256" key="11">
    <source>
        <dbReference type="PIRSR" id="PIRSR006268-2"/>
    </source>
</evidence>
<evidence type="ECO:0000256" key="3">
    <source>
        <dbReference type="ARBA" id="ARBA00022630"/>
    </source>
</evidence>
<dbReference type="InterPro" id="IPR003374">
    <property type="entry name" value="ApbE-like_sf"/>
</dbReference>
<dbReference type="AlphaFoldDB" id="A0A1U7CV42"/>
<dbReference type="KEGG" id="pbor:BSF38_04371"/>
<accession>A0A1U7CV42</accession>
<dbReference type="SUPFAM" id="SSF143631">
    <property type="entry name" value="ApbE-like"/>
    <property type="match status" value="1"/>
</dbReference>
<dbReference type="Proteomes" id="UP000186309">
    <property type="component" value="Chromosome"/>
</dbReference>
<comment type="catalytic activity">
    <reaction evidence="9 10">
        <text>L-threonyl-[protein] + FAD = FMN-L-threonyl-[protein] + AMP + H(+)</text>
        <dbReference type="Rhea" id="RHEA:36847"/>
        <dbReference type="Rhea" id="RHEA-COMP:11060"/>
        <dbReference type="Rhea" id="RHEA-COMP:11061"/>
        <dbReference type="ChEBI" id="CHEBI:15378"/>
        <dbReference type="ChEBI" id="CHEBI:30013"/>
        <dbReference type="ChEBI" id="CHEBI:57692"/>
        <dbReference type="ChEBI" id="CHEBI:74257"/>
        <dbReference type="ChEBI" id="CHEBI:456215"/>
        <dbReference type="EC" id="2.7.1.180"/>
    </reaction>
</comment>
<dbReference type="GO" id="GO:0016740">
    <property type="term" value="F:transferase activity"/>
    <property type="evidence" value="ECO:0007669"/>
    <property type="project" value="UniProtKB-UniRule"/>
</dbReference>
<evidence type="ECO:0000256" key="7">
    <source>
        <dbReference type="ARBA" id="ARBA00022842"/>
    </source>
</evidence>
<dbReference type="EMBL" id="CP019082">
    <property type="protein sequence ID" value="APW62817.1"/>
    <property type="molecule type" value="Genomic_DNA"/>
</dbReference>
<evidence type="ECO:0000256" key="2">
    <source>
        <dbReference type="ARBA" id="ARBA00016337"/>
    </source>
</evidence>
<evidence type="ECO:0000256" key="1">
    <source>
        <dbReference type="ARBA" id="ARBA00011955"/>
    </source>
</evidence>